<name>A0A059FRY2_9PROT</name>
<organism evidence="6 7">
    <name type="scientific">Hyphomonas johnsonii MHS-2</name>
    <dbReference type="NCBI Taxonomy" id="1280950"/>
    <lineage>
        <taxon>Bacteria</taxon>
        <taxon>Pseudomonadati</taxon>
        <taxon>Pseudomonadota</taxon>
        <taxon>Alphaproteobacteria</taxon>
        <taxon>Hyphomonadales</taxon>
        <taxon>Hyphomonadaceae</taxon>
        <taxon>Hyphomonas</taxon>
    </lineage>
</organism>
<dbReference type="InterPro" id="IPR000847">
    <property type="entry name" value="LysR_HTH_N"/>
</dbReference>
<feature type="domain" description="HTH lysR-type" evidence="5">
    <location>
        <begin position="3"/>
        <end position="60"/>
    </location>
</feature>
<comment type="caution">
    <text evidence="6">The sequence shown here is derived from an EMBL/GenBank/DDBJ whole genome shotgun (WGS) entry which is preliminary data.</text>
</comment>
<dbReference type="SUPFAM" id="SSF53850">
    <property type="entry name" value="Periplasmic binding protein-like II"/>
    <property type="match status" value="1"/>
</dbReference>
<evidence type="ECO:0000256" key="4">
    <source>
        <dbReference type="ARBA" id="ARBA00023163"/>
    </source>
</evidence>
<dbReference type="RefSeq" id="WP_035615005.1">
    <property type="nucleotide sequence ID" value="NZ_ARYK01000002.1"/>
</dbReference>
<dbReference type="PRINTS" id="PR00039">
    <property type="entry name" value="HTHLYSR"/>
</dbReference>
<keyword evidence="4" id="KW-0804">Transcription</keyword>
<dbReference type="EMBL" id="ARYK01000002">
    <property type="protein sequence ID" value="KCZ93419.1"/>
    <property type="molecule type" value="Genomic_DNA"/>
</dbReference>
<dbReference type="GO" id="GO:0003677">
    <property type="term" value="F:DNA binding"/>
    <property type="evidence" value="ECO:0007669"/>
    <property type="project" value="UniProtKB-KW"/>
</dbReference>
<dbReference type="STRING" id="1280950.HJO_06170"/>
<dbReference type="PROSITE" id="PS50931">
    <property type="entry name" value="HTH_LYSR"/>
    <property type="match status" value="1"/>
</dbReference>
<reference evidence="6 7" key="1">
    <citation type="journal article" date="2014" name="Antonie Van Leeuwenhoek">
        <title>Hyphomonas beringensis sp. nov. and Hyphomonas chukchiensis sp. nov., isolated from surface seawater of the Bering Sea and Chukchi Sea.</title>
        <authorList>
            <person name="Li C."/>
            <person name="Lai Q."/>
            <person name="Li G."/>
            <person name="Dong C."/>
            <person name="Wang J."/>
            <person name="Liao Y."/>
            <person name="Shao Z."/>
        </authorList>
    </citation>
    <scope>NUCLEOTIDE SEQUENCE [LARGE SCALE GENOMIC DNA]</scope>
    <source>
        <strain evidence="6 7">MHS-2</strain>
    </source>
</reference>
<dbReference type="FunFam" id="1.10.10.10:FF:000001">
    <property type="entry name" value="LysR family transcriptional regulator"/>
    <property type="match status" value="1"/>
</dbReference>
<evidence type="ECO:0000313" key="7">
    <source>
        <dbReference type="Proteomes" id="UP000025171"/>
    </source>
</evidence>
<evidence type="ECO:0000256" key="3">
    <source>
        <dbReference type="ARBA" id="ARBA00023125"/>
    </source>
</evidence>
<dbReference type="InterPro" id="IPR036388">
    <property type="entry name" value="WH-like_DNA-bd_sf"/>
</dbReference>
<comment type="similarity">
    <text evidence="1">Belongs to the LysR transcriptional regulatory family.</text>
</comment>
<proteinExistence type="inferred from homology"/>
<keyword evidence="2" id="KW-0805">Transcription regulation</keyword>
<dbReference type="PANTHER" id="PTHR30419">
    <property type="entry name" value="HTH-TYPE TRANSCRIPTIONAL REGULATOR YBHD"/>
    <property type="match status" value="1"/>
</dbReference>
<sequence length="309" mass="33985">MRPTLRQLQYLTAIAETGRFGEAAKRLNVSQPGLSSQISNMEEELGAVLIERAPSGALLTPKGLEIAARAKHILRDVEDLKAVARHDADQLEGLYRIGVLPIVGPYLLPLAVRQLHAKFPLLRFHVREEPANDLETHLHEGLFDTIISSVADHSRVHHVSLFDEELWICVAPDDPLARDPDPVALSDLEGRLFLTLGSRDRLNVAIENIADAAGAIISNEYEGTSLDSVRQMAEMGAGIAVLPSLYALSEARRDPHLKIRRIEHQLASHPISLIWRESSPLAPNLITLGSALQHVAAELLSENHLGHSR</sequence>
<accession>A0A059FRY2</accession>
<dbReference type="Proteomes" id="UP000025171">
    <property type="component" value="Unassembled WGS sequence"/>
</dbReference>
<gene>
    <name evidence="6" type="ORF">HJO_06170</name>
</gene>
<keyword evidence="3" id="KW-0238">DNA-binding</keyword>
<dbReference type="eggNOG" id="COG0583">
    <property type="taxonomic scope" value="Bacteria"/>
</dbReference>
<evidence type="ECO:0000259" key="5">
    <source>
        <dbReference type="PROSITE" id="PS50931"/>
    </source>
</evidence>
<evidence type="ECO:0000256" key="2">
    <source>
        <dbReference type="ARBA" id="ARBA00023015"/>
    </source>
</evidence>
<evidence type="ECO:0000256" key="1">
    <source>
        <dbReference type="ARBA" id="ARBA00009437"/>
    </source>
</evidence>
<protein>
    <submittedName>
        <fullName evidence="6">LysR family transcriptional regulator</fullName>
    </submittedName>
</protein>
<evidence type="ECO:0000313" key="6">
    <source>
        <dbReference type="EMBL" id="KCZ93419.1"/>
    </source>
</evidence>
<dbReference type="Pfam" id="PF00126">
    <property type="entry name" value="HTH_1"/>
    <property type="match status" value="1"/>
</dbReference>
<dbReference type="GO" id="GO:0003700">
    <property type="term" value="F:DNA-binding transcription factor activity"/>
    <property type="evidence" value="ECO:0007669"/>
    <property type="project" value="InterPro"/>
</dbReference>
<dbReference type="InterPro" id="IPR036390">
    <property type="entry name" value="WH_DNA-bd_sf"/>
</dbReference>
<dbReference type="Gene3D" id="3.40.190.10">
    <property type="entry name" value="Periplasmic binding protein-like II"/>
    <property type="match status" value="2"/>
</dbReference>
<dbReference type="AlphaFoldDB" id="A0A059FRY2"/>
<dbReference type="OrthoDB" id="9775392at2"/>
<dbReference type="Gene3D" id="1.10.10.10">
    <property type="entry name" value="Winged helix-like DNA-binding domain superfamily/Winged helix DNA-binding domain"/>
    <property type="match status" value="1"/>
</dbReference>
<keyword evidence="7" id="KW-1185">Reference proteome</keyword>
<dbReference type="SUPFAM" id="SSF46785">
    <property type="entry name" value="Winged helix' DNA-binding domain"/>
    <property type="match status" value="1"/>
</dbReference>
<dbReference type="PANTHER" id="PTHR30419:SF29">
    <property type="entry name" value="LYSR-FAMILY TRANSCRIPTIONAL REGULATOR"/>
    <property type="match status" value="1"/>
</dbReference>
<dbReference type="InterPro" id="IPR005119">
    <property type="entry name" value="LysR_subst-bd"/>
</dbReference>
<dbReference type="InterPro" id="IPR050950">
    <property type="entry name" value="HTH-type_LysR_regulators"/>
</dbReference>
<dbReference type="GO" id="GO:0005829">
    <property type="term" value="C:cytosol"/>
    <property type="evidence" value="ECO:0007669"/>
    <property type="project" value="TreeGrafter"/>
</dbReference>
<dbReference type="Pfam" id="PF03466">
    <property type="entry name" value="LysR_substrate"/>
    <property type="match status" value="1"/>
</dbReference>
<dbReference type="PATRIC" id="fig|1280950.3.peg.1240"/>